<sequence>MARPVIFDLFHTLVHGADAERDRVVGEMALVVGVPPDALVAAYHATWRDRLVRWDVEETIRILAGRLGGTPSDEQVSRAAEHRRALARRVLGRVSPAVLDVLDALRASRRPLALISNATAETAEAWPGTPLAHRFDIAVFSSDVGLAKPDPAIYRHAAERLGVAPGDCVYVGDGADGELAGAAAVGMTVLRTTEHQDTDPGWDGPSFASLTALPALLSGSLPGRARPAPPPSYAG</sequence>
<evidence type="ECO:0000313" key="4">
    <source>
        <dbReference type="EMBL" id="SBT63761.1"/>
    </source>
</evidence>
<dbReference type="NCBIfam" id="TIGR01549">
    <property type="entry name" value="HAD-SF-IA-v1"/>
    <property type="match status" value="1"/>
</dbReference>
<keyword evidence="5" id="KW-1185">Reference proteome</keyword>
<dbReference type="InterPro" id="IPR023214">
    <property type="entry name" value="HAD_sf"/>
</dbReference>
<dbReference type="Pfam" id="PF00702">
    <property type="entry name" value="Hydrolase"/>
    <property type="match status" value="1"/>
</dbReference>
<dbReference type="InterPro" id="IPR006439">
    <property type="entry name" value="HAD-SF_hydro_IA"/>
</dbReference>
<dbReference type="AlphaFoldDB" id="A0A1A9B3Y5"/>
<gene>
    <name evidence="4" type="ORF">GA0070622_0726</name>
</gene>
<dbReference type="GO" id="GO:0044281">
    <property type="term" value="P:small molecule metabolic process"/>
    <property type="evidence" value="ECO:0007669"/>
    <property type="project" value="UniProtKB-ARBA"/>
</dbReference>
<dbReference type="InterPro" id="IPR036412">
    <property type="entry name" value="HAD-like_sf"/>
</dbReference>
<dbReference type="RefSeq" id="WP_091568506.1">
    <property type="nucleotide sequence ID" value="NZ_FLRH01000003.1"/>
</dbReference>
<dbReference type="Gene3D" id="3.40.50.1000">
    <property type="entry name" value="HAD superfamily/HAD-like"/>
    <property type="match status" value="1"/>
</dbReference>
<dbReference type="PANTHER" id="PTHR46470">
    <property type="entry name" value="N-ACYLNEURAMINATE-9-PHOSPHATASE"/>
    <property type="match status" value="1"/>
</dbReference>
<proteinExistence type="predicted"/>
<dbReference type="OrthoDB" id="9795007at2"/>
<protein>
    <submittedName>
        <fullName evidence="4">Putative hydrolase of the HAD superfamily</fullName>
    </submittedName>
</protein>
<comment type="cofactor">
    <cofactor evidence="1">
        <name>Mg(2+)</name>
        <dbReference type="ChEBI" id="CHEBI:18420"/>
    </cofactor>
</comment>
<evidence type="ECO:0000313" key="5">
    <source>
        <dbReference type="Proteomes" id="UP000199558"/>
    </source>
</evidence>
<evidence type="ECO:0000256" key="2">
    <source>
        <dbReference type="ARBA" id="ARBA00022801"/>
    </source>
</evidence>
<keyword evidence="3" id="KW-0460">Magnesium</keyword>
<evidence type="ECO:0000256" key="1">
    <source>
        <dbReference type="ARBA" id="ARBA00001946"/>
    </source>
</evidence>
<dbReference type="PRINTS" id="PR00413">
    <property type="entry name" value="HADHALOGNASE"/>
</dbReference>
<dbReference type="InterPro" id="IPR051400">
    <property type="entry name" value="HAD-like_hydrolase"/>
</dbReference>
<dbReference type="STRING" id="946078.GA0070622_0726"/>
<evidence type="ECO:0000256" key="3">
    <source>
        <dbReference type="ARBA" id="ARBA00022842"/>
    </source>
</evidence>
<dbReference type="Proteomes" id="UP000199558">
    <property type="component" value="Unassembled WGS sequence"/>
</dbReference>
<accession>A0A1A9B3Y5</accession>
<reference evidence="5" key="1">
    <citation type="submission" date="2016-06" db="EMBL/GenBank/DDBJ databases">
        <authorList>
            <person name="Varghese N."/>
            <person name="Submissions Spin"/>
        </authorList>
    </citation>
    <scope>NUCLEOTIDE SEQUENCE [LARGE SCALE GENOMIC DNA]</scope>
    <source>
        <strain evidence="5">DSM 45794</strain>
    </source>
</reference>
<dbReference type="EMBL" id="FLRH01000003">
    <property type="protein sequence ID" value="SBT63761.1"/>
    <property type="molecule type" value="Genomic_DNA"/>
</dbReference>
<organism evidence="4 5">
    <name type="scientific">Micromonospora sediminicola</name>
    <dbReference type="NCBI Taxonomy" id="946078"/>
    <lineage>
        <taxon>Bacteria</taxon>
        <taxon>Bacillati</taxon>
        <taxon>Actinomycetota</taxon>
        <taxon>Actinomycetes</taxon>
        <taxon>Micromonosporales</taxon>
        <taxon>Micromonosporaceae</taxon>
        <taxon>Micromonospora</taxon>
    </lineage>
</organism>
<dbReference type="GO" id="GO:0016787">
    <property type="term" value="F:hydrolase activity"/>
    <property type="evidence" value="ECO:0007669"/>
    <property type="project" value="UniProtKB-KW"/>
</dbReference>
<keyword evidence="2 4" id="KW-0378">Hydrolase</keyword>
<dbReference type="NCBIfam" id="TIGR01509">
    <property type="entry name" value="HAD-SF-IA-v3"/>
    <property type="match status" value="1"/>
</dbReference>
<name>A0A1A9B3Y5_9ACTN</name>
<dbReference type="SUPFAM" id="SSF56784">
    <property type="entry name" value="HAD-like"/>
    <property type="match status" value="1"/>
</dbReference>